<evidence type="ECO:0000313" key="1">
    <source>
        <dbReference type="EMBL" id="DAD94959.1"/>
    </source>
</evidence>
<accession>A0A8S5NKT0</accession>
<reference evidence="1" key="1">
    <citation type="journal article" date="2021" name="Proc. Natl. Acad. Sci. U.S.A.">
        <title>A Catalog of Tens of Thousands of Viruses from Human Metagenomes Reveals Hidden Associations with Chronic Diseases.</title>
        <authorList>
            <person name="Tisza M.J."/>
            <person name="Buck C.B."/>
        </authorList>
    </citation>
    <scope>NUCLEOTIDE SEQUENCE</scope>
    <source>
        <strain evidence="1">CtYgF8</strain>
    </source>
</reference>
<dbReference type="InterPro" id="IPR011604">
    <property type="entry name" value="PDDEXK-like_dom_sf"/>
</dbReference>
<dbReference type="InterPro" id="IPR011335">
    <property type="entry name" value="Restrct_endonuc-II-like"/>
</dbReference>
<keyword evidence="1" id="KW-0540">Nuclease</keyword>
<dbReference type="GO" id="GO:0004527">
    <property type="term" value="F:exonuclease activity"/>
    <property type="evidence" value="ECO:0007669"/>
    <property type="project" value="UniProtKB-KW"/>
</dbReference>
<protein>
    <submittedName>
        <fullName evidence="1">Exonuclease</fullName>
    </submittedName>
</protein>
<dbReference type="Gene3D" id="3.90.320.10">
    <property type="match status" value="1"/>
</dbReference>
<proteinExistence type="predicted"/>
<sequence length="212" mass="24679">MRIRCSAIHKIIGLPRSKNEMLTQTAKSHLIAQAKQELFGVAAFDGSKETEKGNVLEPFAIQGSGLIRGRQYAKNTERRENSFISGECDIHDVKHSLIIDTKCSWEIKTHPFFREEAERKVKEAGYDWQMQGYMWLFDCEQAEIDFWLFPCPEDLLGQYGDPEKLIDAIERIPLHKRVTTVTVKRDPEAIERIQERVAACQEYYRQLMQEQK</sequence>
<keyword evidence="1" id="KW-0269">Exonuclease</keyword>
<name>A0A8S5NKT0_9CAUD</name>
<organism evidence="1">
    <name type="scientific">Siphoviridae sp. ctYgF8</name>
    <dbReference type="NCBI Taxonomy" id="2826378"/>
    <lineage>
        <taxon>Viruses</taxon>
        <taxon>Duplodnaviria</taxon>
        <taxon>Heunggongvirae</taxon>
        <taxon>Uroviricota</taxon>
        <taxon>Caudoviricetes</taxon>
    </lineage>
</organism>
<keyword evidence="1" id="KW-0378">Hydrolase</keyword>
<dbReference type="SUPFAM" id="SSF52980">
    <property type="entry name" value="Restriction endonuclease-like"/>
    <property type="match status" value="1"/>
</dbReference>
<dbReference type="EMBL" id="BK015186">
    <property type="protein sequence ID" value="DAD94959.1"/>
    <property type="molecule type" value="Genomic_DNA"/>
</dbReference>